<evidence type="ECO:0000256" key="1">
    <source>
        <dbReference type="SAM" id="SignalP"/>
    </source>
</evidence>
<dbReference type="Proteomes" id="UP000574067">
    <property type="component" value="Unassembled WGS sequence"/>
</dbReference>
<organism evidence="2 3">
    <name type="scientific">Azohydromonas caseinilytica</name>
    <dbReference type="NCBI Taxonomy" id="2728836"/>
    <lineage>
        <taxon>Bacteria</taxon>
        <taxon>Pseudomonadati</taxon>
        <taxon>Pseudomonadota</taxon>
        <taxon>Betaproteobacteria</taxon>
        <taxon>Burkholderiales</taxon>
        <taxon>Sphaerotilaceae</taxon>
        <taxon>Azohydromonas</taxon>
    </lineage>
</organism>
<proteinExistence type="predicted"/>
<sequence>MASRPFLASTLCAGLLAGTPPLALADSAGTTLPFKASASVTEWLDPSPTNACAGEAPAYGSAALGSSSGNGLSSVIGSFSFTAQDCVTSTSPYFLPPYAFKSREFVITTASGEQIQGRYEGTSTPLVPGQLGLNGSFTITGGTGRFAYASGGGTLELIEDISAMPAKGFLQLNGRISRPR</sequence>
<comment type="caution">
    <text evidence="2">The sequence shown here is derived from an EMBL/GenBank/DDBJ whole genome shotgun (WGS) entry which is preliminary data.</text>
</comment>
<evidence type="ECO:0000313" key="2">
    <source>
        <dbReference type="EMBL" id="NML14555.1"/>
    </source>
</evidence>
<keyword evidence="1" id="KW-0732">Signal</keyword>
<evidence type="ECO:0000313" key="3">
    <source>
        <dbReference type="Proteomes" id="UP000574067"/>
    </source>
</evidence>
<keyword evidence="3" id="KW-1185">Reference proteome</keyword>
<dbReference type="AlphaFoldDB" id="A0A848F764"/>
<feature type="chain" id="PRO_5032687134" evidence="1">
    <location>
        <begin position="26"/>
        <end position="180"/>
    </location>
</feature>
<name>A0A848F764_9BURK</name>
<reference evidence="2 3" key="1">
    <citation type="submission" date="2020-04" db="EMBL/GenBank/DDBJ databases">
        <title>Azohydromonas sp. isolated from soil.</title>
        <authorList>
            <person name="Dahal R.H."/>
        </authorList>
    </citation>
    <scope>NUCLEOTIDE SEQUENCE [LARGE SCALE GENOMIC DNA]</scope>
    <source>
        <strain evidence="2 3">G-1-1-14</strain>
    </source>
</reference>
<accession>A0A848F764</accession>
<feature type="signal peptide" evidence="1">
    <location>
        <begin position="1"/>
        <end position="25"/>
    </location>
</feature>
<dbReference type="EMBL" id="JABBFW010000003">
    <property type="protein sequence ID" value="NML14555.1"/>
    <property type="molecule type" value="Genomic_DNA"/>
</dbReference>
<protein>
    <submittedName>
        <fullName evidence="2">Uncharacterized protein</fullName>
    </submittedName>
</protein>
<dbReference type="RefSeq" id="WP_169159468.1">
    <property type="nucleotide sequence ID" value="NZ_JABBFW010000003.1"/>
</dbReference>
<gene>
    <name evidence="2" type="ORF">HHL10_06140</name>
</gene>